<dbReference type="Gene3D" id="3.30.565.10">
    <property type="entry name" value="Histidine kinase-like ATPase, C-terminal domain"/>
    <property type="match status" value="1"/>
</dbReference>
<dbReference type="GO" id="GO:0000155">
    <property type="term" value="F:phosphorelay sensor kinase activity"/>
    <property type="evidence" value="ECO:0007669"/>
    <property type="project" value="InterPro"/>
</dbReference>
<dbReference type="InterPro" id="IPR001789">
    <property type="entry name" value="Sig_transdc_resp-reg_receiver"/>
</dbReference>
<evidence type="ECO:0000313" key="6">
    <source>
        <dbReference type="EMBL" id="GAX09632.1"/>
    </source>
</evidence>
<dbReference type="PROSITE" id="PS50110">
    <property type="entry name" value="RESPONSE_REGULATORY"/>
    <property type="match status" value="1"/>
</dbReference>
<dbReference type="InParanoid" id="A0A1Z5J6V4"/>
<reference evidence="6 7" key="1">
    <citation type="journal article" date="2015" name="Plant Cell">
        <title>Oil accumulation by the oleaginous diatom Fistulifera solaris as revealed by the genome and transcriptome.</title>
        <authorList>
            <person name="Tanaka T."/>
            <person name="Maeda Y."/>
            <person name="Veluchamy A."/>
            <person name="Tanaka M."/>
            <person name="Abida H."/>
            <person name="Marechal E."/>
            <person name="Bowler C."/>
            <person name="Muto M."/>
            <person name="Sunaga Y."/>
            <person name="Tanaka M."/>
            <person name="Yoshino T."/>
            <person name="Taniguchi T."/>
            <person name="Fukuda Y."/>
            <person name="Nemoto M."/>
            <person name="Matsumoto M."/>
            <person name="Wong P.S."/>
            <person name="Aburatani S."/>
            <person name="Fujibuchi W."/>
        </authorList>
    </citation>
    <scope>NUCLEOTIDE SEQUENCE [LARGE SCALE GENOMIC DNA]</scope>
    <source>
        <strain evidence="6 7">JPCC DA0580</strain>
    </source>
</reference>
<dbReference type="PROSITE" id="PS50109">
    <property type="entry name" value="HIS_KIN"/>
    <property type="match status" value="1"/>
</dbReference>
<dbReference type="CDD" id="cd17546">
    <property type="entry name" value="REC_hyHK_CKI1_RcsC-like"/>
    <property type="match status" value="1"/>
</dbReference>
<dbReference type="PANTHER" id="PTHR45339">
    <property type="entry name" value="HYBRID SIGNAL TRANSDUCTION HISTIDINE KINASE J"/>
    <property type="match status" value="1"/>
</dbReference>
<dbReference type="InterPro" id="IPR036890">
    <property type="entry name" value="HATPase_C_sf"/>
</dbReference>
<dbReference type="Pfam" id="PF00512">
    <property type="entry name" value="HisKA"/>
    <property type="match status" value="1"/>
</dbReference>
<keyword evidence="3" id="KW-0175">Coiled coil</keyword>
<dbReference type="CDD" id="cd16922">
    <property type="entry name" value="HATPase_EvgS-ArcB-TorS-like"/>
    <property type="match status" value="1"/>
</dbReference>
<dbReference type="AlphaFoldDB" id="A0A1Z5J6V4"/>
<comment type="caution">
    <text evidence="6">The sequence shown here is derived from an EMBL/GenBank/DDBJ whole genome shotgun (WGS) entry which is preliminary data.</text>
</comment>
<dbReference type="SMART" id="SM00448">
    <property type="entry name" value="REC"/>
    <property type="match status" value="1"/>
</dbReference>
<feature type="domain" description="Response regulatory" evidence="5">
    <location>
        <begin position="520"/>
        <end position="637"/>
    </location>
</feature>
<evidence type="ECO:0000259" key="5">
    <source>
        <dbReference type="PROSITE" id="PS50110"/>
    </source>
</evidence>
<dbReference type="InterPro" id="IPR011006">
    <property type="entry name" value="CheY-like_superfamily"/>
</dbReference>
<protein>
    <submittedName>
        <fullName evidence="6">Two-component system, sensor histidine kinase and response regulator</fullName>
        <ecNumber evidence="6">2.7.13.3</ecNumber>
    </submittedName>
</protein>
<dbReference type="Pfam" id="PF02518">
    <property type="entry name" value="HATPase_c"/>
    <property type="match status" value="1"/>
</dbReference>
<dbReference type="SUPFAM" id="SSF47384">
    <property type="entry name" value="Homodimeric domain of signal transducing histidine kinase"/>
    <property type="match status" value="1"/>
</dbReference>
<gene>
    <name evidence="6" type="ORF">FisN_19Lh094</name>
</gene>
<evidence type="ECO:0000256" key="3">
    <source>
        <dbReference type="SAM" id="Coils"/>
    </source>
</evidence>
<proteinExistence type="predicted"/>
<dbReference type="SUPFAM" id="SSF52172">
    <property type="entry name" value="CheY-like"/>
    <property type="match status" value="1"/>
</dbReference>
<dbReference type="CDD" id="cd00082">
    <property type="entry name" value="HisKA"/>
    <property type="match status" value="1"/>
</dbReference>
<dbReference type="OrthoDB" id="43082at2759"/>
<dbReference type="EC" id="2.7.13.3" evidence="6"/>
<dbReference type="InterPro" id="IPR003594">
    <property type="entry name" value="HATPase_dom"/>
</dbReference>
<evidence type="ECO:0000259" key="4">
    <source>
        <dbReference type="PROSITE" id="PS50109"/>
    </source>
</evidence>
<dbReference type="SUPFAM" id="SSF55874">
    <property type="entry name" value="ATPase domain of HSP90 chaperone/DNA topoisomerase II/histidine kinase"/>
    <property type="match status" value="1"/>
</dbReference>
<feature type="modified residue" description="4-aspartylphosphate" evidence="2">
    <location>
        <position position="569"/>
    </location>
</feature>
<evidence type="ECO:0000256" key="1">
    <source>
        <dbReference type="ARBA" id="ARBA00022553"/>
    </source>
</evidence>
<dbReference type="SMART" id="SM00388">
    <property type="entry name" value="HisKA"/>
    <property type="match status" value="1"/>
</dbReference>
<dbReference type="Gene3D" id="1.10.287.130">
    <property type="match status" value="1"/>
</dbReference>
<sequence>MKCYKQEDLEAFDLLELPIWVFDYEKNFVFWANQSAVHLWNAESMEALTKRSFANMSSTSRRRLEEYSAQLEKVDRVRDSWTFYPNDVRIVTCCTTVSRIQVENGLKPLLFVAEMPTTQESVHKNSMRAVEMLRYQPIPVGMYTAKGRAIHQNPEAVHVFGGREESENAAEVEEENAGSSLLARFLNKEEGQKVLDRVMNEHQDYNDEIQQRTKTGIRWFAVQLRRTMDPVKGVPVILYSARDISTLVEAKSNMEAYAKAKRKAVKASMAKSEFVAVMAHEMRTPLHQVLGFLDLIKGTGLNSQQKEYCSLMELSASSLMAVVNDLLDFTKLEAGKVKMEHIPMDACEVALSSFKLIESQAERKGLKLISDIDTNIPRVFGDPSRLRQVLTNFLQNALKFTDKGEISMSVKKLRGDGEGQMTLKFAVKDTGIGIRPEHQKIIFDKYQQADTSISRTYGGTGLGLAICTIIVETLGGEIGVDSELSKGSTFWFTLTVEIAFGETTKKLELHEAKNGRSALHILVAEDNKVNQKLVMSQLKRLGHTSCIVENGVQAVEAVQTEKFDLVLMDVQMPVMDGLKATEEIRNNGWSKEALAIVGLTADYRKADDAKYHDSGMNFCLGKPLRMDELKKQLDLLAS</sequence>
<feature type="coiled-coil region" evidence="3">
    <location>
        <begin position="188"/>
        <end position="215"/>
    </location>
</feature>
<evidence type="ECO:0000256" key="2">
    <source>
        <dbReference type="PROSITE-ProRule" id="PRU00169"/>
    </source>
</evidence>
<dbReference type="InterPro" id="IPR036097">
    <property type="entry name" value="HisK_dim/P_sf"/>
</dbReference>
<dbReference type="InterPro" id="IPR003661">
    <property type="entry name" value="HisK_dim/P_dom"/>
</dbReference>
<organism evidence="6 7">
    <name type="scientific">Fistulifera solaris</name>
    <name type="common">Oleaginous diatom</name>
    <dbReference type="NCBI Taxonomy" id="1519565"/>
    <lineage>
        <taxon>Eukaryota</taxon>
        <taxon>Sar</taxon>
        <taxon>Stramenopiles</taxon>
        <taxon>Ochrophyta</taxon>
        <taxon>Bacillariophyta</taxon>
        <taxon>Bacillariophyceae</taxon>
        <taxon>Bacillariophycidae</taxon>
        <taxon>Naviculales</taxon>
        <taxon>Naviculaceae</taxon>
        <taxon>Fistulifera</taxon>
    </lineage>
</organism>
<dbReference type="Pfam" id="PF00072">
    <property type="entry name" value="Response_reg"/>
    <property type="match status" value="1"/>
</dbReference>
<dbReference type="PANTHER" id="PTHR45339:SF5">
    <property type="entry name" value="HISTIDINE KINASE"/>
    <property type="match status" value="1"/>
</dbReference>
<keyword evidence="6" id="KW-0808">Transferase</keyword>
<keyword evidence="6" id="KW-0418">Kinase</keyword>
<name>A0A1Z5J6V4_FISSO</name>
<dbReference type="InterPro" id="IPR005467">
    <property type="entry name" value="His_kinase_dom"/>
</dbReference>
<evidence type="ECO:0000313" key="7">
    <source>
        <dbReference type="Proteomes" id="UP000198406"/>
    </source>
</evidence>
<keyword evidence="1 2" id="KW-0597">Phosphoprotein</keyword>
<feature type="domain" description="Histidine kinase" evidence="4">
    <location>
        <begin position="277"/>
        <end position="498"/>
    </location>
</feature>
<dbReference type="SMART" id="SM00387">
    <property type="entry name" value="HATPase_c"/>
    <property type="match status" value="1"/>
</dbReference>
<dbReference type="FunFam" id="3.30.565.10:FF:000010">
    <property type="entry name" value="Sensor histidine kinase RcsC"/>
    <property type="match status" value="1"/>
</dbReference>
<dbReference type="PRINTS" id="PR00344">
    <property type="entry name" value="BCTRLSENSOR"/>
</dbReference>
<dbReference type="EMBL" id="BDSP01000011">
    <property type="protein sequence ID" value="GAX09632.1"/>
    <property type="molecule type" value="Genomic_DNA"/>
</dbReference>
<dbReference type="Proteomes" id="UP000198406">
    <property type="component" value="Unassembled WGS sequence"/>
</dbReference>
<dbReference type="Gene3D" id="3.40.50.2300">
    <property type="match status" value="1"/>
</dbReference>
<dbReference type="InterPro" id="IPR004358">
    <property type="entry name" value="Sig_transdc_His_kin-like_C"/>
</dbReference>
<keyword evidence="7" id="KW-1185">Reference proteome</keyword>
<accession>A0A1Z5J6V4</accession>